<protein>
    <recommendedName>
        <fullName evidence="4">Secreted protein</fullName>
    </recommendedName>
</protein>
<name>A0ABT5VVL4_9BACT</name>
<evidence type="ECO:0000256" key="1">
    <source>
        <dbReference type="SAM" id="SignalP"/>
    </source>
</evidence>
<sequence>MKTNSCSLWKLSIIIIVLFSCSTEVNAQFASIATKQIKVLSPIMKIATETIYGGNSEMPRLDLNSEREKSYISSSLFLFKENIQLCKDIITGKNDSLCTTKQKSEIPKQIKADTTDIIKEPKRILKKRKSFWNHPGNTKTRI</sequence>
<feature type="signal peptide" evidence="1">
    <location>
        <begin position="1"/>
        <end position="27"/>
    </location>
</feature>
<dbReference type="Proteomes" id="UP001528920">
    <property type="component" value="Unassembled WGS sequence"/>
</dbReference>
<dbReference type="EMBL" id="JAKJSC010000001">
    <property type="protein sequence ID" value="MDE5418558.1"/>
    <property type="molecule type" value="Genomic_DNA"/>
</dbReference>
<evidence type="ECO:0000313" key="2">
    <source>
        <dbReference type="EMBL" id="MDE5418558.1"/>
    </source>
</evidence>
<accession>A0ABT5VVL4</accession>
<keyword evidence="3" id="KW-1185">Reference proteome</keyword>
<reference evidence="2 3" key="1">
    <citation type="submission" date="2022-01" db="EMBL/GenBank/DDBJ databases">
        <title>Labilibaculum sp. nov, a marine bacterium isolated from Antarctica.</title>
        <authorList>
            <person name="Dai W."/>
        </authorList>
    </citation>
    <scope>NUCLEOTIDE SEQUENCE [LARGE SCALE GENOMIC DNA]</scope>
    <source>
        <strain evidence="2 3">DW002</strain>
    </source>
</reference>
<comment type="caution">
    <text evidence="2">The sequence shown here is derived from an EMBL/GenBank/DDBJ whole genome shotgun (WGS) entry which is preliminary data.</text>
</comment>
<gene>
    <name evidence="2" type="ORF">L3049_11125</name>
</gene>
<feature type="chain" id="PRO_5047098542" description="Secreted protein" evidence="1">
    <location>
        <begin position="28"/>
        <end position="142"/>
    </location>
</feature>
<keyword evidence="1" id="KW-0732">Signal</keyword>
<evidence type="ECO:0000313" key="3">
    <source>
        <dbReference type="Proteomes" id="UP001528920"/>
    </source>
</evidence>
<evidence type="ECO:0008006" key="4">
    <source>
        <dbReference type="Google" id="ProtNLM"/>
    </source>
</evidence>
<organism evidence="2 3">
    <name type="scientific">Paralabilibaculum antarcticum</name>
    <dbReference type="NCBI Taxonomy" id="2912572"/>
    <lineage>
        <taxon>Bacteria</taxon>
        <taxon>Pseudomonadati</taxon>
        <taxon>Bacteroidota</taxon>
        <taxon>Bacteroidia</taxon>
        <taxon>Marinilabiliales</taxon>
        <taxon>Marinifilaceae</taxon>
        <taxon>Paralabilibaculum</taxon>
    </lineage>
</organism>
<dbReference type="RefSeq" id="WP_275109884.1">
    <property type="nucleotide sequence ID" value="NZ_JAKJSC010000001.1"/>
</dbReference>
<dbReference type="PROSITE" id="PS51257">
    <property type="entry name" value="PROKAR_LIPOPROTEIN"/>
    <property type="match status" value="1"/>
</dbReference>
<proteinExistence type="predicted"/>